<dbReference type="InterPro" id="IPR036365">
    <property type="entry name" value="PGBD-like_sf"/>
</dbReference>
<accession>A0ABT4UBX8</accession>
<keyword evidence="2" id="KW-1185">Reference proteome</keyword>
<dbReference type="Proteomes" id="UP001527866">
    <property type="component" value="Unassembled WGS sequence"/>
</dbReference>
<proteinExistence type="predicted"/>
<evidence type="ECO:0000313" key="1">
    <source>
        <dbReference type="EMBL" id="MDA2814468.1"/>
    </source>
</evidence>
<protein>
    <recommendedName>
        <fullName evidence="3">Peptidoglycan binding-like domain-containing protein</fullName>
    </recommendedName>
</protein>
<name>A0ABT4UBX8_9ACTN</name>
<dbReference type="SUPFAM" id="SSF47090">
    <property type="entry name" value="PGBD-like"/>
    <property type="match status" value="1"/>
</dbReference>
<dbReference type="RefSeq" id="WP_270689884.1">
    <property type="nucleotide sequence ID" value="NZ_JAQFWQ010000123.1"/>
</dbReference>
<dbReference type="EMBL" id="JAQFWQ010000123">
    <property type="protein sequence ID" value="MDA2814468.1"/>
    <property type="molecule type" value="Genomic_DNA"/>
</dbReference>
<evidence type="ECO:0000313" key="2">
    <source>
        <dbReference type="Proteomes" id="UP001527866"/>
    </source>
</evidence>
<organism evidence="1 2">
    <name type="scientific">Nocardiopsis endophytica</name>
    <dbReference type="NCBI Taxonomy" id="3018445"/>
    <lineage>
        <taxon>Bacteria</taxon>
        <taxon>Bacillati</taxon>
        <taxon>Actinomycetota</taxon>
        <taxon>Actinomycetes</taxon>
        <taxon>Streptosporangiales</taxon>
        <taxon>Nocardiopsidaceae</taxon>
        <taxon>Nocardiopsis</taxon>
    </lineage>
</organism>
<comment type="caution">
    <text evidence="1">The sequence shown here is derived from an EMBL/GenBank/DDBJ whole genome shotgun (WGS) entry which is preliminary data.</text>
</comment>
<sequence>MTAIHMYRAPVGAVRAVGGGARRGARARSVLAGLFWSLVDAERVLPEADPAEVRWRLIELGLLDPCAPPAARPAALARFQEAVGLTGTGRADGRTVSALAAAAAHRREMRELGLDGIEPHAFAA</sequence>
<reference evidence="1 2" key="1">
    <citation type="submission" date="2023-01" db="EMBL/GenBank/DDBJ databases">
        <title>Draft genome sequence of Nocardiopsis sp. RSe5-2 isolated from halophytes.</title>
        <authorList>
            <person name="Duangmal K."/>
            <person name="Chantavorakit T."/>
        </authorList>
    </citation>
    <scope>NUCLEOTIDE SEQUENCE [LARGE SCALE GENOMIC DNA]</scope>
    <source>
        <strain evidence="1 2">RSe5-2</strain>
    </source>
</reference>
<gene>
    <name evidence="1" type="ORF">O4J56_27735</name>
</gene>
<evidence type="ECO:0008006" key="3">
    <source>
        <dbReference type="Google" id="ProtNLM"/>
    </source>
</evidence>